<gene>
    <name evidence="1" type="ORF">GCM10011386_41320</name>
</gene>
<protein>
    <recommendedName>
        <fullName evidence="3">PD-(D/E)XK nuclease superfamily protein</fullName>
    </recommendedName>
</protein>
<evidence type="ECO:0000313" key="1">
    <source>
        <dbReference type="EMBL" id="GGC44784.1"/>
    </source>
</evidence>
<accession>A0ABQ1MQG9</accession>
<dbReference type="Proteomes" id="UP000597338">
    <property type="component" value="Unassembled WGS sequence"/>
</dbReference>
<sequence length="580" mass="67221">MFDNTGNIFLSNYEVQLDDIIGALCDISFDIGIQLEEVIELTNKEKGFSIVDLFKEDFVKAISNIRIESLVDQTTEEGTIPGYTNQEFFSYIADHYNKTLFYDSGFLVALEGSDILLVDKEATTFLGLGDKSKERLIPALKNTKILKKLITNLKSDKIQRSLQKIDAFENDIFYRNTIKAIKQEGQPLLPFIKLAFLNEAITDISKVDTGNYWINTTAYLTRHGIDLTGDEEYYVMTDKDNGRTLGLVIKDNLLPYANVDLANYVKADQLYNYYWLLLKYTYSAKPAPVAAGADEELDEFKALVVDPQLNQLLSNLKNNFYIKDKTKINEKFLKFFNDVVILEKLDFLESYSFLMSSNHEQETALGVYNSEKIGTSYNLLHWLNHKGDKKVNHFRSPVPVEKNKTIIHTLKPAICYYFLEKYFEDLFEHLLNANHYAYLVNRRLLDKNELFCEIDFLVRTEQKFYYFETKTKLSKFYIDDFLKKVSKMIDKFKPMTDRGIEIEFVLVGGYSDPNVSDYQYFITNNENKEGVIYNTARATLNTKPYYFNVPVPDKEGKEIICIAEPEYDNLQNLVRSICPK</sequence>
<reference evidence="2" key="1">
    <citation type="journal article" date="2019" name="Int. J. Syst. Evol. Microbiol.">
        <title>The Global Catalogue of Microorganisms (GCM) 10K type strain sequencing project: providing services to taxonomists for standard genome sequencing and annotation.</title>
        <authorList>
            <consortium name="The Broad Institute Genomics Platform"/>
            <consortium name="The Broad Institute Genome Sequencing Center for Infectious Disease"/>
            <person name="Wu L."/>
            <person name="Ma J."/>
        </authorList>
    </citation>
    <scope>NUCLEOTIDE SEQUENCE [LARGE SCALE GENOMIC DNA]</scope>
    <source>
        <strain evidence="2">CGMCC 1.15342</strain>
    </source>
</reference>
<evidence type="ECO:0000313" key="2">
    <source>
        <dbReference type="Proteomes" id="UP000597338"/>
    </source>
</evidence>
<keyword evidence="2" id="KW-1185">Reference proteome</keyword>
<dbReference type="EMBL" id="BMIK01000022">
    <property type="protein sequence ID" value="GGC44784.1"/>
    <property type="molecule type" value="Genomic_DNA"/>
</dbReference>
<organism evidence="1 2">
    <name type="scientific">Parapedobacter defluvii</name>
    <dbReference type="NCBI Taxonomy" id="2045106"/>
    <lineage>
        <taxon>Bacteria</taxon>
        <taxon>Pseudomonadati</taxon>
        <taxon>Bacteroidota</taxon>
        <taxon>Sphingobacteriia</taxon>
        <taxon>Sphingobacteriales</taxon>
        <taxon>Sphingobacteriaceae</taxon>
        <taxon>Parapedobacter</taxon>
    </lineage>
</organism>
<name>A0ABQ1MQG9_9SPHI</name>
<dbReference type="RefSeq" id="WP_188753367.1">
    <property type="nucleotide sequence ID" value="NZ_BMIK01000022.1"/>
</dbReference>
<evidence type="ECO:0008006" key="3">
    <source>
        <dbReference type="Google" id="ProtNLM"/>
    </source>
</evidence>
<comment type="caution">
    <text evidence="1">The sequence shown here is derived from an EMBL/GenBank/DDBJ whole genome shotgun (WGS) entry which is preliminary data.</text>
</comment>
<proteinExistence type="predicted"/>